<feature type="domain" description="HTH cro/C1-type" evidence="1">
    <location>
        <begin position="44"/>
        <end position="73"/>
    </location>
</feature>
<accession>A0A2N5PB29</accession>
<dbReference type="PROSITE" id="PS50943">
    <property type="entry name" value="HTH_CROC1"/>
    <property type="match status" value="1"/>
</dbReference>
<protein>
    <submittedName>
        <fullName evidence="2">Transcriptional regulator</fullName>
    </submittedName>
</protein>
<dbReference type="EMBL" id="NIHT01000024">
    <property type="protein sequence ID" value="PLT72336.1"/>
    <property type="molecule type" value="Genomic_DNA"/>
</dbReference>
<dbReference type="SUPFAM" id="SSF47413">
    <property type="entry name" value="lambda repressor-like DNA-binding domains"/>
    <property type="match status" value="1"/>
</dbReference>
<dbReference type="Gene3D" id="1.10.260.40">
    <property type="entry name" value="lambda repressor-like DNA-binding domains"/>
    <property type="match status" value="1"/>
</dbReference>
<reference evidence="2 3" key="1">
    <citation type="journal article" date="2017" name="Genome Med.">
        <title>A novel Ruminococcus gnavus clade enriched in inflammatory bowel disease patients.</title>
        <authorList>
            <person name="Hall A.B."/>
            <person name="Yassour M."/>
            <person name="Sauk J."/>
            <person name="Garner A."/>
            <person name="Jiang X."/>
            <person name="Arthur T."/>
            <person name="Lagoudas G.K."/>
            <person name="Vatanen T."/>
            <person name="Fornelos N."/>
            <person name="Wilson R."/>
            <person name="Bertha M."/>
            <person name="Cohen M."/>
            <person name="Garber J."/>
            <person name="Khalili H."/>
            <person name="Gevers D."/>
            <person name="Ananthakrishnan A.N."/>
            <person name="Kugathasan S."/>
            <person name="Lander E.S."/>
            <person name="Blainey P."/>
            <person name="Vlamakis H."/>
            <person name="Xavier R.J."/>
            <person name="Huttenhower C."/>
        </authorList>
    </citation>
    <scope>NUCLEOTIDE SEQUENCE [LARGE SCALE GENOMIC DNA]</scope>
    <source>
        <strain evidence="2 3">RJX1125</strain>
    </source>
</reference>
<organism evidence="2 3">
    <name type="scientific">Mediterraneibacter gnavus</name>
    <name type="common">Ruminococcus gnavus</name>
    <dbReference type="NCBI Taxonomy" id="33038"/>
    <lineage>
        <taxon>Bacteria</taxon>
        <taxon>Bacillati</taxon>
        <taxon>Bacillota</taxon>
        <taxon>Clostridia</taxon>
        <taxon>Lachnospirales</taxon>
        <taxon>Lachnospiraceae</taxon>
        <taxon>Mediterraneibacter</taxon>
    </lineage>
</organism>
<comment type="caution">
    <text evidence="2">The sequence shown here is derived from an EMBL/GenBank/DDBJ whole genome shotgun (WGS) entry which is preliminary data.</text>
</comment>
<evidence type="ECO:0000259" key="1">
    <source>
        <dbReference type="PROSITE" id="PS50943"/>
    </source>
</evidence>
<dbReference type="RefSeq" id="WP_101884243.1">
    <property type="nucleotide sequence ID" value="NZ_NIHT01000024.1"/>
</dbReference>
<dbReference type="CDD" id="cd00093">
    <property type="entry name" value="HTH_XRE"/>
    <property type="match status" value="1"/>
</dbReference>
<evidence type="ECO:0000313" key="3">
    <source>
        <dbReference type="Proteomes" id="UP000235093"/>
    </source>
</evidence>
<gene>
    <name evidence="2" type="ORF">CDL23_13400</name>
</gene>
<dbReference type="GO" id="GO:0003677">
    <property type="term" value="F:DNA binding"/>
    <property type="evidence" value="ECO:0007669"/>
    <property type="project" value="InterPro"/>
</dbReference>
<sequence length="189" mass="22089">MKKESTSTRLKKIMETKGLRQVDVLKLTAPYCEQYGIKMNKSDISQYCSGKNEPNQEKLFVLGKALNVSESWLMGFDVPMGRNDYEFKDAIGPDNLSFNNVEEFKKAYDQSMFRKNRLEYKLLENMRKLNNNGKKSLLNYSEILLGNPNFIESNNHLEVLAAHERTDIKVTDEMRKHDKDIMMDDSEWE</sequence>
<name>A0A2N5PB29_MEDGN</name>
<evidence type="ECO:0000313" key="2">
    <source>
        <dbReference type="EMBL" id="PLT72336.1"/>
    </source>
</evidence>
<dbReference type="InterPro" id="IPR001387">
    <property type="entry name" value="Cro/C1-type_HTH"/>
</dbReference>
<dbReference type="InterPro" id="IPR010982">
    <property type="entry name" value="Lambda_DNA-bd_dom_sf"/>
</dbReference>
<proteinExistence type="predicted"/>
<dbReference type="Proteomes" id="UP000235093">
    <property type="component" value="Unassembled WGS sequence"/>
</dbReference>
<dbReference type="AlphaFoldDB" id="A0A2N5PB29"/>